<gene>
    <name evidence="3" type="ORF">DB30_01827</name>
</gene>
<accession>A0A0C2CLS8</accession>
<proteinExistence type="predicted"/>
<reference evidence="3 4" key="1">
    <citation type="submission" date="2014-12" db="EMBL/GenBank/DDBJ databases">
        <title>Genome assembly of Enhygromyxa salina DSM 15201.</title>
        <authorList>
            <person name="Sharma G."/>
            <person name="Subramanian S."/>
        </authorList>
    </citation>
    <scope>NUCLEOTIDE SEQUENCE [LARGE SCALE GENOMIC DNA]</scope>
    <source>
        <strain evidence="3 4">DSM 15201</strain>
    </source>
</reference>
<sequence>MTSSLRFLGTFNLPAQAVMACALTCGLAPLAGCDEAQPDDDTELRGLSYDCPRWRCGYNTSEVNGKSLQELHLGGLANADGVKLVGFFPPAGLLLNWTLTTEGDALVARGGLFGKGKLRGHALVGSILLLRVESNLLVPVVIAGYEEVDSWATDGAPQAAYALIYPDLAQPLLQKSVCKGSLIDPLQASVVILAGERYDLETKTVIPNQSNWITLACAGSAAAKMALLGYGPHANFDDSGAPASPAQRQATLKMITADYCGDGLAYTVDGTELIWENQSGTVVPTTTSDLSAPEAIWTDAGALCLDVPRAADPSEVACALPSCDSLSLDDGEWASYAVWGN</sequence>
<evidence type="ECO:0000313" key="3">
    <source>
        <dbReference type="EMBL" id="KIG12191.1"/>
    </source>
</evidence>
<dbReference type="EMBL" id="JMCC02000146">
    <property type="protein sequence ID" value="KIG12191.1"/>
    <property type="molecule type" value="Genomic_DNA"/>
</dbReference>
<dbReference type="Pfam" id="PF20032">
    <property type="entry name" value="ADYC"/>
    <property type="match status" value="1"/>
</dbReference>
<feature type="signal peptide" evidence="1">
    <location>
        <begin position="1"/>
        <end position="17"/>
    </location>
</feature>
<dbReference type="AlphaFoldDB" id="A0A0C2CLS8"/>
<protein>
    <recommendedName>
        <fullName evidence="2">ADYC domain-containing protein</fullName>
    </recommendedName>
</protein>
<name>A0A0C2CLS8_9BACT</name>
<dbReference type="PROSITE" id="PS51257">
    <property type="entry name" value="PROKAR_LIPOPROTEIN"/>
    <property type="match status" value="1"/>
</dbReference>
<evidence type="ECO:0000313" key="4">
    <source>
        <dbReference type="Proteomes" id="UP000031599"/>
    </source>
</evidence>
<evidence type="ECO:0000256" key="1">
    <source>
        <dbReference type="SAM" id="SignalP"/>
    </source>
</evidence>
<dbReference type="Proteomes" id="UP000031599">
    <property type="component" value="Unassembled WGS sequence"/>
</dbReference>
<feature type="domain" description="ADYC" evidence="2">
    <location>
        <begin position="120"/>
        <end position="310"/>
    </location>
</feature>
<dbReference type="InterPro" id="IPR045426">
    <property type="entry name" value="ADYC"/>
</dbReference>
<keyword evidence="1" id="KW-0732">Signal</keyword>
<dbReference type="RefSeq" id="WP_052558193.1">
    <property type="nucleotide sequence ID" value="NZ_JMCC02000146.1"/>
</dbReference>
<evidence type="ECO:0000259" key="2">
    <source>
        <dbReference type="Pfam" id="PF20032"/>
    </source>
</evidence>
<comment type="caution">
    <text evidence="3">The sequence shown here is derived from an EMBL/GenBank/DDBJ whole genome shotgun (WGS) entry which is preliminary data.</text>
</comment>
<organism evidence="3 4">
    <name type="scientific">Enhygromyxa salina</name>
    <dbReference type="NCBI Taxonomy" id="215803"/>
    <lineage>
        <taxon>Bacteria</taxon>
        <taxon>Pseudomonadati</taxon>
        <taxon>Myxococcota</taxon>
        <taxon>Polyangia</taxon>
        <taxon>Nannocystales</taxon>
        <taxon>Nannocystaceae</taxon>
        <taxon>Enhygromyxa</taxon>
    </lineage>
</organism>
<feature type="chain" id="PRO_5002146835" description="ADYC domain-containing protein" evidence="1">
    <location>
        <begin position="18"/>
        <end position="341"/>
    </location>
</feature>